<feature type="domain" description="Pyridoxamine 5'-phosphate oxidase N-terminal" evidence="2">
    <location>
        <begin position="11"/>
        <end position="114"/>
    </location>
</feature>
<dbReference type="GO" id="GO:0005829">
    <property type="term" value="C:cytosol"/>
    <property type="evidence" value="ECO:0007669"/>
    <property type="project" value="TreeGrafter"/>
</dbReference>
<dbReference type="InterPro" id="IPR052019">
    <property type="entry name" value="F420H2_bilvrd_red/Heme_oxyg"/>
</dbReference>
<dbReference type="Gene3D" id="2.30.110.10">
    <property type="entry name" value="Electron Transport, Fmn-binding Protein, Chain A"/>
    <property type="match status" value="1"/>
</dbReference>
<evidence type="ECO:0000313" key="4">
    <source>
        <dbReference type="Proteomes" id="UP000246722"/>
    </source>
</evidence>
<dbReference type="InterPro" id="IPR019965">
    <property type="entry name" value="PPOX_F420-dep_Rv2061_put"/>
</dbReference>
<reference evidence="3 4" key="1">
    <citation type="submission" date="2018-05" db="EMBL/GenBank/DDBJ databases">
        <title>Genetic diversity of glacier-inhabiting Cryobacterium bacteria in China and description of Cryobacterium mengkeensis sp. nov. and Arthrobacter glacialis sp. nov.</title>
        <authorList>
            <person name="Liu Q."/>
            <person name="Xin Y.-H."/>
        </authorList>
    </citation>
    <scope>NUCLEOTIDE SEQUENCE [LARGE SCALE GENOMIC DNA]</scope>
    <source>
        <strain evidence="3 4">SK-1</strain>
    </source>
</reference>
<dbReference type="RefSeq" id="WP_110126977.1">
    <property type="nucleotide sequence ID" value="NZ_QHLY01000012.1"/>
</dbReference>
<dbReference type="EMBL" id="QHLY01000012">
    <property type="protein sequence ID" value="PXA67292.1"/>
    <property type="molecule type" value="Genomic_DNA"/>
</dbReference>
<accession>A0A317ZL68</accession>
<dbReference type="SUPFAM" id="SSF50475">
    <property type="entry name" value="FMN-binding split barrel"/>
    <property type="match status" value="1"/>
</dbReference>
<dbReference type="Proteomes" id="UP000246722">
    <property type="component" value="Unassembled WGS sequence"/>
</dbReference>
<comment type="caution">
    <text evidence="3">The sequence shown here is derived from an EMBL/GenBank/DDBJ whole genome shotgun (WGS) entry which is preliminary data.</text>
</comment>
<sequence>MSVHPLLALGDEAFVLLSTFRTTGIAVGTPVWVARDGDRLLVTTGGTSGKVKRIGHTARVELTACSMRGDILDGALAVTAHATVATDAATLARLDEVLLAKYGEQFTAVRAAAHGPGSAAASVAIVLTPGGSTPA</sequence>
<dbReference type="InterPro" id="IPR011576">
    <property type="entry name" value="Pyridox_Oxase_N"/>
</dbReference>
<dbReference type="InterPro" id="IPR012349">
    <property type="entry name" value="Split_barrel_FMN-bd"/>
</dbReference>
<dbReference type="PANTHER" id="PTHR35176">
    <property type="entry name" value="HEME OXYGENASE HI_0854-RELATED"/>
    <property type="match status" value="1"/>
</dbReference>
<dbReference type="AlphaFoldDB" id="A0A317ZL68"/>
<dbReference type="NCBIfam" id="TIGR03666">
    <property type="entry name" value="Rv2061_F420"/>
    <property type="match status" value="1"/>
</dbReference>
<gene>
    <name evidence="3" type="ORF">CTB96_11110</name>
</gene>
<organism evidence="3 4">
    <name type="scientific">Cryobacterium arcticum</name>
    <dbReference type="NCBI Taxonomy" id="670052"/>
    <lineage>
        <taxon>Bacteria</taxon>
        <taxon>Bacillati</taxon>
        <taxon>Actinomycetota</taxon>
        <taxon>Actinomycetes</taxon>
        <taxon>Micrococcales</taxon>
        <taxon>Microbacteriaceae</taxon>
        <taxon>Cryobacterium</taxon>
    </lineage>
</organism>
<name>A0A317ZL68_9MICO</name>
<dbReference type="Pfam" id="PF01243">
    <property type="entry name" value="PNPOx_N"/>
    <property type="match status" value="1"/>
</dbReference>
<dbReference type="PANTHER" id="PTHR35176:SF11">
    <property type="entry name" value="PYRIDOXAMINE 5'-PHOSPHATE OXIDASE FAMILY PROTEIN"/>
    <property type="match status" value="1"/>
</dbReference>
<evidence type="ECO:0000259" key="2">
    <source>
        <dbReference type="Pfam" id="PF01243"/>
    </source>
</evidence>
<evidence type="ECO:0000256" key="1">
    <source>
        <dbReference type="ARBA" id="ARBA00023002"/>
    </source>
</evidence>
<proteinExistence type="predicted"/>
<dbReference type="GO" id="GO:0016627">
    <property type="term" value="F:oxidoreductase activity, acting on the CH-CH group of donors"/>
    <property type="evidence" value="ECO:0007669"/>
    <property type="project" value="TreeGrafter"/>
</dbReference>
<protein>
    <submittedName>
        <fullName evidence="3">PPOX class F420-dependent oxidoreductase</fullName>
    </submittedName>
</protein>
<dbReference type="GO" id="GO:0070967">
    <property type="term" value="F:coenzyme F420 binding"/>
    <property type="evidence" value="ECO:0007669"/>
    <property type="project" value="TreeGrafter"/>
</dbReference>
<dbReference type="OrthoDB" id="5738083at2"/>
<evidence type="ECO:0000313" key="3">
    <source>
        <dbReference type="EMBL" id="PXA67292.1"/>
    </source>
</evidence>
<keyword evidence="1" id="KW-0560">Oxidoreductase</keyword>
<keyword evidence="4" id="KW-1185">Reference proteome</keyword>